<evidence type="ECO:0000256" key="4">
    <source>
        <dbReference type="ARBA" id="ARBA00022729"/>
    </source>
</evidence>
<dbReference type="Gene3D" id="3.10.105.10">
    <property type="entry name" value="Dipeptide-binding Protein, Domain 3"/>
    <property type="match status" value="1"/>
</dbReference>
<dbReference type="Gene3D" id="3.40.190.10">
    <property type="entry name" value="Periplasmic binding protein-like II"/>
    <property type="match status" value="1"/>
</dbReference>
<keyword evidence="4 5" id="KW-0732">Signal</keyword>
<dbReference type="PANTHER" id="PTHR30290:SF9">
    <property type="entry name" value="OLIGOPEPTIDE-BINDING PROTEIN APPA"/>
    <property type="match status" value="1"/>
</dbReference>
<organism evidence="7 8">
    <name type="scientific">Geomicrobium sediminis</name>
    <dbReference type="NCBI Taxonomy" id="1347788"/>
    <lineage>
        <taxon>Bacteria</taxon>
        <taxon>Bacillati</taxon>
        <taxon>Bacillota</taxon>
        <taxon>Bacilli</taxon>
        <taxon>Bacillales</taxon>
        <taxon>Geomicrobium</taxon>
    </lineage>
</organism>
<evidence type="ECO:0000256" key="3">
    <source>
        <dbReference type="ARBA" id="ARBA00022448"/>
    </source>
</evidence>
<dbReference type="InterPro" id="IPR023765">
    <property type="entry name" value="SBP_5_CS"/>
</dbReference>
<dbReference type="SUPFAM" id="SSF53850">
    <property type="entry name" value="Periplasmic binding protein-like II"/>
    <property type="match status" value="1"/>
</dbReference>
<dbReference type="PANTHER" id="PTHR30290">
    <property type="entry name" value="PERIPLASMIC BINDING COMPONENT OF ABC TRANSPORTER"/>
    <property type="match status" value="1"/>
</dbReference>
<comment type="similarity">
    <text evidence="2">Belongs to the bacterial solute-binding protein 5 family.</text>
</comment>
<dbReference type="InterPro" id="IPR039424">
    <property type="entry name" value="SBP_5"/>
</dbReference>
<dbReference type="Gene3D" id="3.90.76.10">
    <property type="entry name" value="Dipeptide-binding Protein, Domain 1"/>
    <property type="match status" value="1"/>
</dbReference>
<dbReference type="Proteomes" id="UP000741863">
    <property type="component" value="Unassembled WGS sequence"/>
</dbReference>
<reference evidence="7 8" key="1">
    <citation type="submission" date="2021-01" db="EMBL/GenBank/DDBJ databases">
        <title>Genomic Encyclopedia of Type Strains, Phase IV (KMG-IV): sequencing the most valuable type-strain genomes for metagenomic binning, comparative biology and taxonomic classification.</title>
        <authorList>
            <person name="Goeker M."/>
        </authorList>
    </citation>
    <scope>NUCLEOTIDE SEQUENCE [LARGE SCALE GENOMIC DNA]</scope>
    <source>
        <strain evidence="7 8">DSM 25540</strain>
    </source>
</reference>
<dbReference type="Pfam" id="PF00496">
    <property type="entry name" value="SBP_bac_5"/>
    <property type="match status" value="1"/>
</dbReference>
<proteinExistence type="inferred from homology"/>
<name>A0ABS2PCR9_9BACL</name>
<sequence length="523" mass="58444">MKKQMIFLPIFSAIALAACSSDPGDSTNATDPSTTSDSSDETITMAITADIPDLNPQGASERMSGSIKFHVFETLVAPDENMELQPLLAESYEQLDDLTWEFKLKEGISFHDDEPFNAEAVKTNFDRVLDPEIASPMFAQFNVIDEVEVIDDYTVHFITEEPFQSLPNNLSHFGGAIISPKAIEDAENGDHNLDLDPVGTGPFVFDSWTQGESINFEKNEDYWGDAVDFDALTYLIVPEQSTRIAMLDTGEVDIIDDIEPVNTGQIDAMDGANLVAVESMRSNYIGFNLDVEPLDDERVRQAFAHAIDRDTLVTGFYGEYGSKATGPISDYIFGYNPDSDFPEYDIERARELLAEAGLEDGFTTSIWLEESDSVAVQVAQHVQDQVAEIGINLEIQQLEWTTLITETTEGNHDLFLLGWSNNLGDPNDAIYRQFHSDNIGAAGNRMWYSNDEVDELLIDARKESDDAVRESMYQEVQAILAEEVPRIDYVHPYYILGVGDHIEGFEQFVSEHHSFRNASIIEN</sequence>
<dbReference type="PIRSF" id="PIRSF002741">
    <property type="entry name" value="MppA"/>
    <property type="match status" value="1"/>
</dbReference>
<dbReference type="CDD" id="cd08499">
    <property type="entry name" value="PBP2_Ylib_like"/>
    <property type="match status" value="1"/>
</dbReference>
<evidence type="ECO:0000313" key="7">
    <source>
        <dbReference type="EMBL" id="MBM7633072.1"/>
    </source>
</evidence>
<feature type="domain" description="Solute-binding protein family 5" evidence="6">
    <location>
        <begin position="83"/>
        <end position="439"/>
    </location>
</feature>
<evidence type="ECO:0000259" key="6">
    <source>
        <dbReference type="Pfam" id="PF00496"/>
    </source>
</evidence>
<gene>
    <name evidence="7" type="ORF">JOD17_002166</name>
</gene>
<evidence type="ECO:0000256" key="2">
    <source>
        <dbReference type="ARBA" id="ARBA00005695"/>
    </source>
</evidence>
<comment type="subcellular location">
    <subcellularLocation>
        <location evidence="1">Cell membrane</location>
        <topology evidence="1">Lipid-anchor</topology>
    </subcellularLocation>
</comment>
<feature type="chain" id="PRO_5046857491" evidence="5">
    <location>
        <begin position="18"/>
        <end position="523"/>
    </location>
</feature>
<dbReference type="InterPro" id="IPR030678">
    <property type="entry name" value="Peptide/Ni-bd"/>
</dbReference>
<evidence type="ECO:0000313" key="8">
    <source>
        <dbReference type="Proteomes" id="UP000741863"/>
    </source>
</evidence>
<evidence type="ECO:0000256" key="5">
    <source>
        <dbReference type="SAM" id="SignalP"/>
    </source>
</evidence>
<comment type="caution">
    <text evidence="7">The sequence shown here is derived from an EMBL/GenBank/DDBJ whole genome shotgun (WGS) entry which is preliminary data.</text>
</comment>
<keyword evidence="8" id="KW-1185">Reference proteome</keyword>
<dbReference type="EMBL" id="JAFBEC010000006">
    <property type="protein sequence ID" value="MBM7633072.1"/>
    <property type="molecule type" value="Genomic_DNA"/>
</dbReference>
<keyword evidence="3" id="KW-0813">Transport</keyword>
<protein>
    <submittedName>
        <fullName evidence="7">Peptide/nickel transport system substrate-binding protein</fullName>
    </submittedName>
</protein>
<evidence type="ECO:0000256" key="1">
    <source>
        <dbReference type="ARBA" id="ARBA00004193"/>
    </source>
</evidence>
<dbReference type="RefSeq" id="WP_204697606.1">
    <property type="nucleotide sequence ID" value="NZ_JAFBEC010000006.1"/>
</dbReference>
<dbReference type="PROSITE" id="PS01040">
    <property type="entry name" value="SBP_BACTERIAL_5"/>
    <property type="match status" value="1"/>
</dbReference>
<dbReference type="PROSITE" id="PS51257">
    <property type="entry name" value="PROKAR_LIPOPROTEIN"/>
    <property type="match status" value="1"/>
</dbReference>
<feature type="signal peptide" evidence="5">
    <location>
        <begin position="1"/>
        <end position="17"/>
    </location>
</feature>
<dbReference type="InterPro" id="IPR000914">
    <property type="entry name" value="SBP_5_dom"/>
</dbReference>
<accession>A0ABS2PCR9</accession>